<dbReference type="AlphaFoldDB" id="A0A9D1D1N5"/>
<evidence type="ECO:0000259" key="4">
    <source>
        <dbReference type="Pfam" id="PF09992"/>
    </source>
</evidence>
<dbReference type="Pfam" id="PF09992">
    <property type="entry name" value="NAGPA"/>
    <property type="match status" value="1"/>
</dbReference>
<evidence type="ECO:0000256" key="2">
    <source>
        <dbReference type="PROSITE-ProRule" id="PRU00591"/>
    </source>
</evidence>
<dbReference type="SUPFAM" id="SSF69360">
    <property type="entry name" value="Cell wall binding repeat"/>
    <property type="match status" value="2"/>
</dbReference>
<evidence type="ECO:0000256" key="3">
    <source>
        <dbReference type="SAM" id="SignalP"/>
    </source>
</evidence>
<dbReference type="EMBL" id="DVFT01000077">
    <property type="protein sequence ID" value="HIQ95929.1"/>
    <property type="molecule type" value="Genomic_DNA"/>
</dbReference>
<keyword evidence="3" id="KW-0732">Signal</keyword>
<gene>
    <name evidence="5" type="ORF">IAB26_05135</name>
</gene>
<dbReference type="PANTHER" id="PTHR40446">
    <property type="entry name" value="N-ACETYLGLUCOSAMINE-1-PHOSPHODIESTER ALPHA-N-ACETYLGLUCOSAMINIDASE"/>
    <property type="match status" value="1"/>
</dbReference>
<feature type="repeat" description="Cell wall-binding" evidence="2">
    <location>
        <begin position="149"/>
        <end position="168"/>
    </location>
</feature>
<sequence>MKRNRWLLGFFLLLCLLLLPSLGTDAAGKRGWVKQGNTSYYYQNGKKVKGLKTIRGKKYYFSKKNGKMIRSRWIKINGRYYYFLNNGEMAKKRWIRNKYYVNRKGIRVTNAWVGKRFVGEDGKWIKNFKGGWYKINGKWYYYTKKGKKRTGWITYKGNRYYLDKNGARVTKFYKVKSNTYYFNRKGQLKTSTWVKRGNWYYQADERGVLDLTEKINAPTFSEATRIVYQTSTLKVDIQQHNNYNATYWTAHVKIASASQLRSALSYGTYGGTRETTSHMLSRTGGIVGINGSAFSYESGKPGFDAVMIKDGKIYNKALGTSYSLMAVTKDGVMYTPQQGLSARKLVRQNVKDTYNFGPVLIKDGVGQPIDYQNFSLTATKDPRSAVGMVRPGEYVLLVADGRGAGGSYGLNQTEMIRIFKSFGCTYAYNLDGGGSATLAYRGKVLNNPSDGSERACGDFLYFTN</sequence>
<dbReference type="PANTHER" id="PTHR40446:SF2">
    <property type="entry name" value="N-ACETYLGLUCOSAMINE-1-PHOSPHODIESTER ALPHA-N-ACETYLGLUCOSAMINIDASE"/>
    <property type="match status" value="1"/>
</dbReference>
<dbReference type="Pfam" id="PF19085">
    <property type="entry name" value="Choline_bind_2"/>
    <property type="match status" value="1"/>
</dbReference>
<feature type="repeat" description="Cell wall-binding" evidence="2">
    <location>
        <begin position="129"/>
        <end position="148"/>
    </location>
</feature>
<evidence type="ECO:0000256" key="1">
    <source>
        <dbReference type="ARBA" id="ARBA00022737"/>
    </source>
</evidence>
<protein>
    <submittedName>
        <fullName evidence="5">Phosphodiester glycosidase family protein</fullName>
    </submittedName>
</protein>
<feature type="chain" id="PRO_5038983637" evidence="3">
    <location>
        <begin position="27"/>
        <end position="464"/>
    </location>
</feature>
<keyword evidence="5" id="KW-0378">Hydrolase</keyword>
<dbReference type="InterPro" id="IPR018337">
    <property type="entry name" value="Cell_wall/Cho-bd_repeat"/>
</dbReference>
<evidence type="ECO:0000313" key="5">
    <source>
        <dbReference type="EMBL" id="HIQ95929.1"/>
    </source>
</evidence>
<dbReference type="Proteomes" id="UP000886886">
    <property type="component" value="Unassembled WGS sequence"/>
</dbReference>
<dbReference type="Pfam" id="PF19127">
    <property type="entry name" value="Choline_bind_3"/>
    <property type="match status" value="2"/>
</dbReference>
<reference evidence="5" key="2">
    <citation type="journal article" date="2021" name="PeerJ">
        <title>Extensive microbial diversity within the chicken gut microbiome revealed by metagenomics and culture.</title>
        <authorList>
            <person name="Gilroy R."/>
            <person name="Ravi A."/>
            <person name="Getino M."/>
            <person name="Pursley I."/>
            <person name="Horton D.L."/>
            <person name="Alikhan N.F."/>
            <person name="Baker D."/>
            <person name="Gharbi K."/>
            <person name="Hall N."/>
            <person name="Watson M."/>
            <person name="Adriaenssens E.M."/>
            <person name="Foster-Nyarko E."/>
            <person name="Jarju S."/>
            <person name="Secka A."/>
            <person name="Antonio M."/>
            <person name="Oren A."/>
            <person name="Chaudhuri R.R."/>
            <person name="La Ragione R."/>
            <person name="Hildebrand F."/>
            <person name="Pallen M.J."/>
        </authorList>
    </citation>
    <scope>NUCLEOTIDE SEQUENCE</scope>
    <source>
        <strain evidence="5">ChiSjej3B21-11622</strain>
    </source>
</reference>
<organism evidence="5 6">
    <name type="scientific">Candidatus Limivivens merdigallinarum</name>
    <dbReference type="NCBI Taxonomy" id="2840859"/>
    <lineage>
        <taxon>Bacteria</taxon>
        <taxon>Bacillati</taxon>
        <taxon>Bacillota</taxon>
        <taxon>Clostridia</taxon>
        <taxon>Lachnospirales</taxon>
        <taxon>Lachnospiraceae</taxon>
        <taxon>Lachnospiraceae incertae sedis</taxon>
        <taxon>Candidatus Limivivens</taxon>
    </lineage>
</organism>
<accession>A0A9D1D1N5</accession>
<comment type="caution">
    <text evidence="5">The sequence shown here is derived from an EMBL/GenBank/DDBJ whole genome shotgun (WGS) entry which is preliminary data.</text>
</comment>
<dbReference type="Gene3D" id="2.10.270.10">
    <property type="entry name" value="Cholin Binding"/>
    <property type="match status" value="2"/>
</dbReference>
<feature type="domain" description="Phosphodiester glycosidase" evidence="4">
    <location>
        <begin position="285"/>
        <end position="462"/>
    </location>
</feature>
<keyword evidence="1" id="KW-0677">Repeat</keyword>
<evidence type="ECO:0000313" key="6">
    <source>
        <dbReference type="Proteomes" id="UP000886886"/>
    </source>
</evidence>
<dbReference type="GO" id="GO:0016798">
    <property type="term" value="F:hydrolase activity, acting on glycosyl bonds"/>
    <property type="evidence" value="ECO:0007669"/>
    <property type="project" value="UniProtKB-KW"/>
</dbReference>
<keyword evidence="5" id="KW-0326">Glycosidase</keyword>
<dbReference type="PROSITE" id="PS51170">
    <property type="entry name" value="CW"/>
    <property type="match status" value="3"/>
</dbReference>
<reference evidence="5" key="1">
    <citation type="submission" date="2020-10" db="EMBL/GenBank/DDBJ databases">
        <authorList>
            <person name="Gilroy R."/>
        </authorList>
    </citation>
    <scope>NUCLEOTIDE SEQUENCE</scope>
    <source>
        <strain evidence="5">ChiSjej3B21-11622</strain>
    </source>
</reference>
<dbReference type="InterPro" id="IPR018711">
    <property type="entry name" value="NAGPA"/>
</dbReference>
<name>A0A9D1D1N5_9FIRM</name>
<feature type="signal peptide" evidence="3">
    <location>
        <begin position="1"/>
        <end position="26"/>
    </location>
</feature>
<proteinExistence type="predicted"/>
<feature type="repeat" description="Cell wall-binding" evidence="2">
    <location>
        <begin position="70"/>
        <end position="89"/>
    </location>
</feature>